<keyword evidence="1 3" id="KW-0378">Hydrolase</keyword>
<evidence type="ECO:0000256" key="1">
    <source>
        <dbReference type="ARBA" id="ARBA00022801"/>
    </source>
</evidence>
<sequence length="865" mass="93118">MTLYKIFLVLIACFFSQLLQAVEPPQINKNSLITSTLIPINISYQNECITIFNNTDKSINLNEARIEFYSQAQVTQVAIEEHEGQVILKANDLSTLPHFQGHRYLITFMNLARPLLNPGEQIRVKLNKNSKSPINNLHLLAPPLTPIDVKVSVQNVNWVETFTICNTSSFTIPLTNLEFDFNYALPMPTNIWGNPWVAWTVANQTNSSVTLVGGTPYSGSLAPDPDCKNPLTIQFNANPTSPRPTGPFVFKAAIDNPPAQVGNLTVNLPISPNNALNAPVITVSGSNYSKEQTINWNTSYTFSNLTPGVYTIKGANVTDGISTYTAQPLTANVVANATASATLIYTSQPQTTGTLLITLPVAPAAGLPAPSVDVTGTNYKNQKTLNWGTSWQLTNLTPGNYTIQGSLVTNGTVYYSASAQTAAVKANTTVTQNLIYTQQTATGALKITLKNPPATVMPITFSNGNTSFTQTINLAGQTITLPTGTYNLKSSFFGYDATFNPLTVTIPSNKELTVTYKRATTSNAIYVGYFDSLFKDGQITDGAQTNLANLPSFVNVVNLAFMKPDASYAKSSFDLTTTGLGFNYSGTVLKTAIATLRAKQPTTKILISVGGASYGANWSKLNVDAIANFVTDFGLDGVDIDFEPTNPGCALGADAQIHCAIDTAFQSYVTKLKAALPATAIISVAGWSNGAFGEGSWKQSPPANAYRGIMIPLMRSPAATAINMINVMSYNAGSQYNATDALDAYNQYFKGQVNLGVAVPPEVDSSHVYDLCSVLSLSRQVITKANTNNKAPGLMLWSLQKTPTGDVSHTNPNATLISQVICERLNLFNCDQVLLINGFKKAIPAISLTTLEKLCALQHDNKMGY</sequence>
<dbReference type="InterPro" id="IPR017853">
    <property type="entry name" value="GH"/>
</dbReference>
<feature type="signal peptide" evidence="4">
    <location>
        <begin position="1"/>
        <end position="21"/>
    </location>
</feature>
<dbReference type="GO" id="GO:0005975">
    <property type="term" value="P:carbohydrate metabolic process"/>
    <property type="evidence" value="ECO:0007669"/>
    <property type="project" value="InterPro"/>
</dbReference>
<evidence type="ECO:0000259" key="5">
    <source>
        <dbReference type="PROSITE" id="PS51910"/>
    </source>
</evidence>
<evidence type="ECO:0000256" key="3">
    <source>
        <dbReference type="RuleBase" id="RU000489"/>
    </source>
</evidence>
<dbReference type="Gene3D" id="3.20.20.80">
    <property type="entry name" value="Glycosidases"/>
    <property type="match status" value="1"/>
</dbReference>
<dbReference type="Proteomes" id="UP000254968">
    <property type="component" value="Unassembled WGS sequence"/>
</dbReference>
<dbReference type="InterPro" id="IPR001223">
    <property type="entry name" value="Glyco_hydro18_cat"/>
</dbReference>
<organism evidence="6 7">
    <name type="scientific">Legionella beliardensis</name>
    <dbReference type="NCBI Taxonomy" id="91822"/>
    <lineage>
        <taxon>Bacteria</taxon>
        <taxon>Pseudomonadati</taxon>
        <taxon>Pseudomonadota</taxon>
        <taxon>Gammaproteobacteria</taxon>
        <taxon>Legionellales</taxon>
        <taxon>Legionellaceae</taxon>
        <taxon>Legionella</taxon>
    </lineage>
</organism>
<accession>A0A378HZE0</accession>
<dbReference type="OrthoDB" id="7061668at2"/>
<evidence type="ECO:0000256" key="4">
    <source>
        <dbReference type="SAM" id="SignalP"/>
    </source>
</evidence>
<dbReference type="AlphaFoldDB" id="A0A378HZE0"/>
<dbReference type="PROSITE" id="PS01095">
    <property type="entry name" value="GH18_1"/>
    <property type="match status" value="1"/>
</dbReference>
<name>A0A378HZE0_9GAMM</name>
<evidence type="ECO:0000313" key="6">
    <source>
        <dbReference type="EMBL" id="STX28299.1"/>
    </source>
</evidence>
<keyword evidence="7" id="KW-1185">Reference proteome</keyword>
<dbReference type="SUPFAM" id="SSF51445">
    <property type="entry name" value="(Trans)glycosidases"/>
    <property type="match status" value="1"/>
</dbReference>
<dbReference type="PROSITE" id="PS51910">
    <property type="entry name" value="GH18_2"/>
    <property type="match status" value="1"/>
</dbReference>
<dbReference type="GO" id="GO:0004553">
    <property type="term" value="F:hydrolase activity, hydrolyzing O-glycosyl compounds"/>
    <property type="evidence" value="ECO:0007669"/>
    <property type="project" value="InterPro"/>
</dbReference>
<protein>
    <submittedName>
        <fullName evidence="6">Chitinase</fullName>
    </submittedName>
</protein>
<dbReference type="Pfam" id="PF00704">
    <property type="entry name" value="Glyco_hydro_18"/>
    <property type="match status" value="1"/>
</dbReference>
<feature type="chain" id="PRO_5016581740" evidence="4">
    <location>
        <begin position="22"/>
        <end position="865"/>
    </location>
</feature>
<evidence type="ECO:0000313" key="7">
    <source>
        <dbReference type="Proteomes" id="UP000254968"/>
    </source>
</evidence>
<evidence type="ECO:0000256" key="2">
    <source>
        <dbReference type="ARBA" id="ARBA00023295"/>
    </source>
</evidence>
<proteinExistence type="predicted"/>
<keyword evidence="4" id="KW-0732">Signal</keyword>
<dbReference type="EMBL" id="UGNV01000001">
    <property type="protein sequence ID" value="STX28299.1"/>
    <property type="molecule type" value="Genomic_DNA"/>
</dbReference>
<feature type="domain" description="GH18" evidence="5">
    <location>
        <begin position="524"/>
        <end position="865"/>
    </location>
</feature>
<gene>
    <name evidence="6" type="ORF">NCTC13315_00827</name>
</gene>
<keyword evidence="2 3" id="KW-0326">Glycosidase</keyword>
<dbReference type="InterPro" id="IPR001579">
    <property type="entry name" value="Glyco_hydro_18_chit_AS"/>
</dbReference>
<reference evidence="6 7" key="1">
    <citation type="submission" date="2018-06" db="EMBL/GenBank/DDBJ databases">
        <authorList>
            <consortium name="Pathogen Informatics"/>
            <person name="Doyle S."/>
        </authorList>
    </citation>
    <scope>NUCLEOTIDE SEQUENCE [LARGE SCALE GENOMIC DNA]</scope>
    <source>
        <strain evidence="6 7">NCTC13315</strain>
    </source>
</reference>